<dbReference type="GO" id="GO:0005509">
    <property type="term" value="F:calcium ion binding"/>
    <property type="evidence" value="ECO:0007669"/>
    <property type="project" value="InterPro"/>
</dbReference>
<sequence>MYCEQCGTKNADGAKFCEACGAKMEMPLPKQGPVEVKPVEVKPAEVKPVEVKTIQAPAKPPMKTWKKVMIAAVVGIAILLFAGFKMGQSYYSPEKVTERYMKSIQKEDWKQAFSYLDLEKTNFINAESFKEAMDNELDYSKIKNFTVAQNAMNIGGADRKINGLAKAMTVYYIADGSSGQQEMTINLIKVGKKEFYIFDKWEVSPETLLVSDYSIEVPSGMKVSVDGQKVSADSLESTEDGIDRYNVKSILRGKHTIEVTSPYTEDVKEEIYPENDTTYDYMLSEITLKQDVIDGLVKQAEDDYIAIYKAALEGKGFDEVKGLFSSDQDVQSEYQGAYESLVEMMKNDDGTGITNLTLRDFSGGAEYISGYSISPQTISMNVTFDYEYTSKDWWTGDLEERSDSTGDSYDVTYQLEGDKWVISYIYLNSIYYY</sequence>
<dbReference type="PROSITE" id="PS50222">
    <property type="entry name" value="EF_HAND_2"/>
    <property type="match status" value="1"/>
</dbReference>
<dbReference type="InterPro" id="IPR002048">
    <property type="entry name" value="EF_hand_dom"/>
</dbReference>
<reference evidence="3 4" key="1">
    <citation type="submission" date="2016-12" db="EMBL/GenBank/DDBJ databases">
        <authorList>
            <person name="Song W.-J."/>
            <person name="Kurnit D.M."/>
        </authorList>
    </citation>
    <scope>NUCLEOTIDE SEQUENCE [LARGE SCALE GENOMIC DNA]</scope>
    <source>
        <strain evidence="3 4">DSM 12503</strain>
    </source>
</reference>
<keyword evidence="1" id="KW-0812">Transmembrane</keyword>
<dbReference type="RefSeq" id="WP_073588651.1">
    <property type="nucleotide sequence ID" value="NZ_FRFD01000005.1"/>
</dbReference>
<accession>A0A1M7Y7T0</accession>
<evidence type="ECO:0000256" key="1">
    <source>
        <dbReference type="SAM" id="Phobius"/>
    </source>
</evidence>
<dbReference type="InterPro" id="IPR026870">
    <property type="entry name" value="Zinc_ribbon_dom"/>
</dbReference>
<keyword evidence="4" id="KW-1185">Reference proteome</keyword>
<gene>
    <name evidence="3" type="ORF">SAMN02745217_01963</name>
</gene>
<evidence type="ECO:0000313" key="3">
    <source>
        <dbReference type="EMBL" id="SHO48682.1"/>
    </source>
</evidence>
<dbReference type="Proteomes" id="UP000184612">
    <property type="component" value="Unassembled WGS sequence"/>
</dbReference>
<dbReference type="PANTHER" id="PTHR40038:SF1">
    <property type="entry name" value="MEMBRANE-ASSOCIATED PROTEIN TCAA"/>
    <property type="match status" value="1"/>
</dbReference>
<feature type="domain" description="EF-hand" evidence="2">
    <location>
        <begin position="104"/>
        <end position="139"/>
    </location>
</feature>
<evidence type="ECO:0000313" key="4">
    <source>
        <dbReference type="Proteomes" id="UP000184612"/>
    </source>
</evidence>
<dbReference type="STRING" id="1121345.SAMN02745217_01963"/>
<dbReference type="SUPFAM" id="SSF47473">
    <property type="entry name" value="EF-hand"/>
    <property type="match status" value="1"/>
</dbReference>
<dbReference type="EMBL" id="FRFD01000005">
    <property type="protein sequence ID" value="SHO48682.1"/>
    <property type="molecule type" value="Genomic_DNA"/>
</dbReference>
<dbReference type="Pfam" id="PF13240">
    <property type="entry name" value="Zn_Ribbon_1"/>
    <property type="match status" value="1"/>
</dbReference>
<dbReference type="InterPro" id="IPR011992">
    <property type="entry name" value="EF-hand-dom_pair"/>
</dbReference>
<keyword evidence="1" id="KW-1133">Transmembrane helix</keyword>
<keyword evidence="1" id="KW-0472">Membrane</keyword>
<dbReference type="OrthoDB" id="2029546at2"/>
<evidence type="ECO:0000259" key="2">
    <source>
        <dbReference type="PROSITE" id="PS50222"/>
    </source>
</evidence>
<organism evidence="3 4">
    <name type="scientific">Anaerocolumna xylanovorans DSM 12503</name>
    <dbReference type="NCBI Taxonomy" id="1121345"/>
    <lineage>
        <taxon>Bacteria</taxon>
        <taxon>Bacillati</taxon>
        <taxon>Bacillota</taxon>
        <taxon>Clostridia</taxon>
        <taxon>Lachnospirales</taxon>
        <taxon>Lachnospiraceae</taxon>
        <taxon>Anaerocolumna</taxon>
    </lineage>
</organism>
<dbReference type="PANTHER" id="PTHR40038">
    <property type="entry name" value="MEMBRANE-ASSOCIATED PROTEIN TCAA"/>
    <property type="match status" value="1"/>
</dbReference>
<dbReference type="AlphaFoldDB" id="A0A1M7Y7T0"/>
<protein>
    <recommendedName>
        <fullName evidence="2">EF-hand domain-containing protein</fullName>
    </recommendedName>
</protein>
<name>A0A1M7Y7T0_9FIRM</name>
<proteinExistence type="predicted"/>
<feature type="transmembrane region" description="Helical" evidence="1">
    <location>
        <begin position="68"/>
        <end position="87"/>
    </location>
</feature>